<name>A0A8S3FPR9_9BILA</name>
<organism evidence="1 2">
    <name type="scientific">Rotaria magnacalcarata</name>
    <dbReference type="NCBI Taxonomy" id="392030"/>
    <lineage>
        <taxon>Eukaryota</taxon>
        <taxon>Metazoa</taxon>
        <taxon>Spiralia</taxon>
        <taxon>Gnathifera</taxon>
        <taxon>Rotifera</taxon>
        <taxon>Eurotatoria</taxon>
        <taxon>Bdelloidea</taxon>
        <taxon>Philodinida</taxon>
        <taxon>Philodinidae</taxon>
        <taxon>Rotaria</taxon>
    </lineage>
</organism>
<dbReference type="InterPro" id="IPR016187">
    <property type="entry name" value="CTDL_fold"/>
</dbReference>
<comment type="caution">
    <text evidence="1">The sequence shown here is derived from an EMBL/GenBank/DDBJ whole genome shotgun (WGS) entry which is preliminary data.</text>
</comment>
<dbReference type="Proteomes" id="UP000681967">
    <property type="component" value="Unassembled WGS sequence"/>
</dbReference>
<dbReference type="SUPFAM" id="SSF56436">
    <property type="entry name" value="C-type lectin-like"/>
    <property type="match status" value="1"/>
</dbReference>
<evidence type="ECO:0008006" key="3">
    <source>
        <dbReference type="Google" id="ProtNLM"/>
    </source>
</evidence>
<gene>
    <name evidence="1" type="ORF">BYL167_LOCUS69113</name>
</gene>
<proteinExistence type="predicted"/>
<feature type="non-terminal residue" evidence="1">
    <location>
        <position position="103"/>
    </location>
</feature>
<protein>
    <recommendedName>
        <fullName evidence="3">C-type lectin domain-containing protein</fullName>
    </recommendedName>
</protein>
<evidence type="ECO:0000313" key="2">
    <source>
        <dbReference type="Proteomes" id="UP000681967"/>
    </source>
</evidence>
<dbReference type="AlphaFoldDB" id="A0A8S3FPR9"/>
<dbReference type="InterPro" id="IPR016186">
    <property type="entry name" value="C-type_lectin-like/link_sf"/>
</dbReference>
<feature type="non-terminal residue" evidence="1">
    <location>
        <position position="1"/>
    </location>
</feature>
<dbReference type="Gene3D" id="3.10.100.10">
    <property type="entry name" value="Mannose-Binding Protein A, subunit A"/>
    <property type="match status" value="1"/>
</dbReference>
<accession>A0A8S3FPR9</accession>
<dbReference type="EMBL" id="CAJOBH010249516">
    <property type="protein sequence ID" value="CAF5134696.1"/>
    <property type="molecule type" value="Genomic_DNA"/>
</dbReference>
<evidence type="ECO:0000313" key="1">
    <source>
        <dbReference type="EMBL" id="CAF5134696.1"/>
    </source>
</evidence>
<reference evidence="1" key="1">
    <citation type="submission" date="2021-02" db="EMBL/GenBank/DDBJ databases">
        <authorList>
            <person name="Nowell W R."/>
        </authorList>
    </citation>
    <scope>NUCLEOTIDE SEQUENCE</scope>
</reference>
<sequence length="103" mass="11523">NSWWPWRSSSNTGKCVLRAQDGWTKRSCNEEQAFICERDINRQSIPLTVKCGNVQKTTMLPMKTITRTIESSLTSSSSPLLSSSTKTTARIVTNVPHITIPLI</sequence>